<dbReference type="Gene3D" id="2.30.38.10">
    <property type="entry name" value="Luciferase, Domain 3"/>
    <property type="match status" value="1"/>
</dbReference>
<evidence type="ECO:0000256" key="1">
    <source>
        <dbReference type="ARBA" id="ARBA00001946"/>
    </source>
</evidence>
<feature type="domain" description="AMP-binding enzyme C-terminal" evidence="16">
    <location>
        <begin position="470"/>
        <end position="545"/>
    </location>
</feature>
<dbReference type="InterPro" id="IPR045851">
    <property type="entry name" value="AMP-bd_C_sf"/>
</dbReference>
<evidence type="ECO:0000313" key="18">
    <source>
        <dbReference type="Proteomes" id="UP000235897"/>
    </source>
</evidence>
<evidence type="ECO:0000256" key="7">
    <source>
        <dbReference type="ARBA" id="ARBA00022832"/>
    </source>
</evidence>
<dbReference type="GO" id="GO:0005524">
    <property type="term" value="F:ATP binding"/>
    <property type="evidence" value="ECO:0007669"/>
    <property type="project" value="UniProtKB-KW"/>
</dbReference>
<dbReference type="RefSeq" id="WP_102847422.1">
    <property type="nucleotide sequence ID" value="NZ_CP073105.1"/>
</dbReference>
<gene>
    <name evidence="17" type="ORF">CXL00_18885</name>
</gene>
<dbReference type="InterPro" id="IPR050237">
    <property type="entry name" value="ATP-dep_AMP-bd_enzyme"/>
</dbReference>
<keyword evidence="6" id="KW-0547">Nucleotide-binding</keyword>
<dbReference type="Pfam" id="PF13193">
    <property type="entry name" value="AMP-binding_C"/>
    <property type="match status" value="1"/>
</dbReference>
<sequence length="562" mass="61938">MTDNFWKDKYPVGVESEINPDEYRNVQAVLKASCERFADKPAFSNLGRTLTYGELYELSGEFAAYLQHHTDLQPGDRIAVQLPNLLQYPVVVFGALRAGLIVVNTNPLYTAREMEHQFNDSGAKALVCLANMAHLAEEVVPKTGIRHVVITEVGDMLPTVKRLLVNAVIKHVKKMVPSYDLPKAVKLNDALAQGRNKRPSEADPESDDIAVLQYTGGTTGVAKGAMLTHRNLVSNMLQCRGLMGTELGSGCETMVAPLPLYHIYAFTFHCMTMMLIGAHNVLITNPRDLPAFVKDLRKYRFTGFVGLNTLFVALCNNEEFRKLDFSGLKATFSGGMALQLAAAERWQQVTGCSICEGFGMTETSPVVSVNPFSGIQIGTIGIPMPSTQCKVIDDEGNELPIGATGELCVKGPQVMKGYWQRPEATAEVLDGQGWLKTGDIGIIQDDGYMRIVDRKKDMILVSGFNVYPNELEDVLATLPGVLQCAAIGIPDEKSGEAIKLFVVVKPGESLTKEQVMQHMHDNVTGYKRPKTVEFRDSLPTTNVGKILRRELRDEELRKLGKK</sequence>
<evidence type="ECO:0000313" key="17">
    <source>
        <dbReference type="EMBL" id="PNG03725.1"/>
    </source>
</evidence>
<dbReference type="FunFam" id="3.40.50.12780:FF:000003">
    <property type="entry name" value="Long-chain-fatty-acid--CoA ligase FadD"/>
    <property type="match status" value="1"/>
</dbReference>
<keyword evidence="7" id="KW-0276">Fatty acid metabolism</keyword>
<reference evidence="17 18" key="1">
    <citation type="submission" date="2018-01" db="EMBL/GenBank/DDBJ databases">
        <title>Denitrification phenotypes of diverse strains of Pseudomonas stutzeri.</title>
        <authorList>
            <person name="Milligan D.A."/>
            <person name="Bergaust L."/>
            <person name="Bakken L.R."/>
            <person name="Frostegard A."/>
        </authorList>
    </citation>
    <scope>NUCLEOTIDE SEQUENCE [LARGE SCALE GENOMIC DNA]</scope>
    <source>
        <strain evidence="17 18">28a3</strain>
    </source>
</reference>
<dbReference type="GO" id="GO:0016020">
    <property type="term" value="C:membrane"/>
    <property type="evidence" value="ECO:0007669"/>
    <property type="project" value="UniProtKB-SubCell"/>
</dbReference>
<dbReference type="Gene3D" id="3.40.50.980">
    <property type="match status" value="2"/>
</dbReference>
<evidence type="ECO:0000256" key="4">
    <source>
        <dbReference type="ARBA" id="ARBA00006432"/>
    </source>
</evidence>
<dbReference type="CDD" id="cd05936">
    <property type="entry name" value="FC-FACS_FadD_like"/>
    <property type="match status" value="1"/>
</dbReference>
<evidence type="ECO:0000256" key="3">
    <source>
        <dbReference type="ARBA" id="ARBA00005005"/>
    </source>
</evidence>
<organism evidence="17 18">
    <name type="scientific">Stutzerimonas stutzeri</name>
    <name type="common">Pseudomonas stutzeri</name>
    <dbReference type="NCBI Taxonomy" id="316"/>
    <lineage>
        <taxon>Bacteria</taxon>
        <taxon>Pseudomonadati</taxon>
        <taxon>Pseudomonadota</taxon>
        <taxon>Gammaproteobacteria</taxon>
        <taxon>Pseudomonadales</taxon>
        <taxon>Pseudomonadaceae</taxon>
        <taxon>Stutzerimonas</taxon>
    </lineage>
</organism>
<proteinExistence type="inferred from homology"/>
<dbReference type="OrthoDB" id="9803968at2"/>
<comment type="caution">
    <text evidence="17">The sequence shown here is derived from an EMBL/GenBank/DDBJ whole genome shotgun (WGS) entry which is preliminary data.</text>
</comment>
<evidence type="ECO:0000256" key="13">
    <source>
        <dbReference type="ARBA" id="ARBA00039545"/>
    </source>
</evidence>
<dbReference type="PROSITE" id="PS00455">
    <property type="entry name" value="AMP_BINDING"/>
    <property type="match status" value="1"/>
</dbReference>
<dbReference type="Pfam" id="PF00501">
    <property type="entry name" value="AMP-binding"/>
    <property type="match status" value="1"/>
</dbReference>
<evidence type="ECO:0000256" key="5">
    <source>
        <dbReference type="ARBA" id="ARBA00022598"/>
    </source>
</evidence>
<keyword evidence="9" id="KW-0460">Magnesium</keyword>
<accession>A0A2N8SMK8</accession>
<dbReference type="FunFam" id="3.30.300.30:FF:000006">
    <property type="entry name" value="Long-chain-fatty-acid--CoA ligase FadD"/>
    <property type="match status" value="1"/>
</dbReference>
<keyword evidence="8" id="KW-0067">ATP-binding</keyword>
<comment type="pathway">
    <text evidence="3">Lipid metabolism; fatty acid beta-oxidation.</text>
</comment>
<dbReference type="EMBL" id="POUW01000008">
    <property type="protein sequence ID" value="PNG03725.1"/>
    <property type="molecule type" value="Genomic_DNA"/>
</dbReference>
<dbReference type="InterPro" id="IPR020845">
    <property type="entry name" value="AMP-binding_CS"/>
</dbReference>
<dbReference type="InterPro" id="IPR025110">
    <property type="entry name" value="AMP-bd_C"/>
</dbReference>
<dbReference type="AlphaFoldDB" id="A0A2N8SMK8"/>
<evidence type="ECO:0000256" key="6">
    <source>
        <dbReference type="ARBA" id="ARBA00022741"/>
    </source>
</evidence>
<name>A0A2N8SMK8_STUST</name>
<dbReference type="EC" id="6.2.1.3" evidence="12"/>
<evidence type="ECO:0000259" key="16">
    <source>
        <dbReference type="Pfam" id="PF13193"/>
    </source>
</evidence>
<evidence type="ECO:0000256" key="12">
    <source>
        <dbReference type="ARBA" id="ARBA00026121"/>
    </source>
</evidence>
<protein>
    <recommendedName>
        <fullName evidence="13">Long-chain-fatty-acid--CoA ligase</fullName>
        <ecNumber evidence="12">6.2.1.3</ecNumber>
    </recommendedName>
    <alternativeName>
        <fullName evidence="14">Long-chain acyl-CoA synthetase</fullName>
    </alternativeName>
</protein>
<dbReference type="GO" id="GO:0004467">
    <property type="term" value="F:long-chain fatty acid-CoA ligase activity"/>
    <property type="evidence" value="ECO:0007669"/>
    <property type="project" value="UniProtKB-EC"/>
</dbReference>
<dbReference type="InterPro" id="IPR000873">
    <property type="entry name" value="AMP-dep_synth/lig_dom"/>
</dbReference>
<dbReference type="Gene3D" id="3.30.300.30">
    <property type="match status" value="1"/>
</dbReference>
<keyword evidence="5 17" id="KW-0436">Ligase</keyword>
<dbReference type="NCBIfam" id="NF004229">
    <property type="entry name" value="PRK05677.1"/>
    <property type="match status" value="1"/>
</dbReference>
<keyword evidence="11" id="KW-0472">Membrane</keyword>
<comment type="subcellular location">
    <subcellularLocation>
        <location evidence="2">Membrane</location>
        <topology evidence="2">Peripheral membrane protein</topology>
    </subcellularLocation>
</comment>
<evidence type="ECO:0000256" key="9">
    <source>
        <dbReference type="ARBA" id="ARBA00022842"/>
    </source>
</evidence>
<evidence type="ECO:0000256" key="10">
    <source>
        <dbReference type="ARBA" id="ARBA00023098"/>
    </source>
</evidence>
<dbReference type="Proteomes" id="UP000235897">
    <property type="component" value="Unassembled WGS sequence"/>
</dbReference>
<evidence type="ECO:0000256" key="14">
    <source>
        <dbReference type="ARBA" id="ARBA00042773"/>
    </source>
</evidence>
<feature type="domain" description="AMP-dependent synthetase/ligase" evidence="15">
    <location>
        <begin position="31"/>
        <end position="419"/>
    </location>
</feature>
<dbReference type="PANTHER" id="PTHR43767:SF8">
    <property type="entry name" value="LONG-CHAIN-FATTY-ACID--COA LIGASE"/>
    <property type="match status" value="1"/>
</dbReference>
<evidence type="ECO:0000256" key="8">
    <source>
        <dbReference type="ARBA" id="ARBA00022840"/>
    </source>
</evidence>
<dbReference type="SUPFAM" id="SSF56801">
    <property type="entry name" value="Acetyl-CoA synthetase-like"/>
    <property type="match status" value="1"/>
</dbReference>
<evidence type="ECO:0000256" key="11">
    <source>
        <dbReference type="ARBA" id="ARBA00023136"/>
    </source>
</evidence>
<evidence type="ECO:0000256" key="2">
    <source>
        <dbReference type="ARBA" id="ARBA00004170"/>
    </source>
</evidence>
<comment type="cofactor">
    <cofactor evidence="1">
        <name>Mg(2+)</name>
        <dbReference type="ChEBI" id="CHEBI:18420"/>
    </cofactor>
</comment>
<evidence type="ECO:0000259" key="15">
    <source>
        <dbReference type="Pfam" id="PF00501"/>
    </source>
</evidence>
<comment type="similarity">
    <text evidence="4">Belongs to the ATP-dependent AMP-binding enzyme family.</text>
</comment>
<dbReference type="PANTHER" id="PTHR43767">
    <property type="entry name" value="LONG-CHAIN-FATTY-ACID--COA LIGASE"/>
    <property type="match status" value="1"/>
</dbReference>
<keyword evidence="10" id="KW-0443">Lipid metabolism</keyword>